<evidence type="ECO:0000256" key="5">
    <source>
        <dbReference type="ARBA" id="ARBA00023110"/>
    </source>
</evidence>
<evidence type="ECO:0000313" key="12">
    <source>
        <dbReference type="Proteomes" id="UP001642483"/>
    </source>
</evidence>
<dbReference type="InterPro" id="IPR001179">
    <property type="entry name" value="PPIase_FKBP_dom"/>
</dbReference>
<evidence type="ECO:0000256" key="9">
    <source>
        <dbReference type="SAM" id="MobiDB-lite"/>
    </source>
</evidence>
<evidence type="ECO:0000256" key="3">
    <source>
        <dbReference type="ARBA" id="ARBA00022737"/>
    </source>
</evidence>
<feature type="domain" description="PPIase FKBP-type" evidence="10">
    <location>
        <begin position="165"/>
        <end position="252"/>
    </location>
</feature>
<keyword evidence="4 8" id="KW-0802">TPR repeat</keyword>
<dbReference type="Gene3D" id="1.25.40.10">
    <property type="entry name" value="Tetratricopeptide repeat domain"/>
    <property type="match status" value="1"/>
</dbReference>
<evidence type="ECO:0000256" key="7">
    <source>
        <dbReference type="PROSITE-ProRule" id="PRU00277"/>
    </source>
</evidence>
<dbReference type="Proteomes" id="UP001642483">
    <property type="component" value="Unassembled WGS sequence"/>
</dbReference>
<dbReference type="Pfam" id="PF00254">
    <property type="entry name" value="FKBP_C"/>
    <property type="match status" value="2"/>
</dbReference>
<gene>
    <name evidence="11" type="ORF">CVLEPA_LOCUS24885</name>
</gene>
<proteinExistence type="predicted"/>
<dbReference type="SUPFAM" id="SSF48452">
    <property type="entry name" value="TPR-like"/>
    <property type="match status" value="1"/>
</dbReference>
<name>A0ABP0GM88_CLALP</name>
<feature type="region of interest" description="Disordered" evidence="9">
    <location>
        <begin position="430"/>
        <end position="473"/>
    </location>
</feature>
<evidence type="ECO:0000259" key="10">
    <source>
        <dbReference type="PROSITE" id="PS50059"/>
    </source>
</evidence>
<reference evidence="11 12" key="1">
    <citation type="submission" date="2024-02" db="EMBL/GenBank/DDBJ databases">
        <authorList>
            <person name="Daric V."/>
            <person name="Darras S."/>
        </authorList>
    </citation>
    <scope>NUCLEOTIDE SEQUENCE [LARGE SCALE GENOMIC DNA]</scope>
</reference>
<keyword evidence="12" id="KW-1185">Reference proteome</keyword>
<accession>A0ABP0GM88</accession>
<keyword evidence="6 7" id="KW-0413">Isomerase</keyword>
<evidence type="ECO:0000256" key="4">
    <source>
        <dbReference type="ARBA" id="ARBA00022803"/>
    </source>
</evidence>
<dbReference type="PROSITE" id="PS50005">
    <property type="entry name" value="TPR"/>
    <property type="match status" value="2"/>
</dbReference>
<dbReference type="SMART" id="SM00028">
    <property type="entry name" value="TPR"/>
    <property type="match status" value="3"/>
</dbReference>
<organism evidence="11 12">
    <name type="scientific">Clavelina lepadiformis</name>
    <name type="common">Light-bulb sea squirt</name>
    <name type="synonym">Ascidia lepadiformis</name>
    <dbReference type="NCBI Taxonomy" id="159417"/>
    <lineage>
        <taxon>Eukaryota</taxon>
        <taxon>Metazoa</taxon>
        <taxon>Chordata</taxon>
        <taxon>Tunicata</taxon>
        <taxon>Ascidiacea</taxon>
        <taxon>Aplousobranchia</taxon>
        <taxon>Clavelinidae</taxon>
        <taxon>Clavelina</taxon>
    </lineage>
</organism>
<feature type="repeat" description="TPR" evidence="8">
    <location>
        <begin position="320"/>
        <end position="353"/>
    </location>
</feature>
<dbReference type="PROSITE" id="PS50293">
    <property type="entry name" value="TPR_REGION"/>
    <property type="match status" value="1"/>
</dbReference>
<comment type="caution">
    <text evidence="11">The sequence shown here is derived from an EMBL/GenBank/DDBJ whole genome shotgun (WGS) entry which is preliminary data.</text>
</comment>
<feature type="repeat" description="TPR" evidence="8">
    <location>
        <begin position="354"/>
        <end position="387"/>
    </location>
</feature>
<dbReference type="InterPro" id="IPR019734">
    <property type="entry name" value="TPR_rpt"/>
</dbReference>
<sequence length="473" mass="53663">MDLTEGDAEVPKVQEVLTELPSGAVSLSGDNGVYKFIRKEGTSEQKPSTGSKVTVDYTGKLEDGSVFDSSSGRKFTFNLGKSEVIKAWDLGVASMKRGEVCELYCHSKYAYGERGSPPKIPKNANLIFEVELHSWEAEDLTEDKDGGILREILNAGVDYTMPNNGAEVELELVGKHNDNVFDKRHITYNVSEADEELQLIPAIDIIVKQMKKSEHSRIFVKSKYGFGAAGSQKFNIPPNADLVYDIKLVKFENAAEAWEMTDEERLENSSIVKEKGTKFFKDKKYLKAMVQYKKILDYLEHHDAKEDQTELLENWKKMKMAGYLNLALCYNKLKDYAETIHMCEQALKEDPKSEKALYRMGEAYFEQKMFDEARKHFLEVIKINPNNKPARNMKAKCDQTIKKLKDAERSKYKGMFDKFSKQDEEAEIRKKVEQQKERAKAKAAKKVAKTDESGEPAEAVNDGMKNGIAEAQS</sequence>
<evidence type="ECO:0000256" key="6">
    <source>
        <dbReference type="ARBA" id="ARBA00023235"/>
    </source>
</evidence>
<evidence type="ECO:0000313" key="11">
    <source>
        <dbReference type="EMBL" id="CAK8692148.1"/>
    </source>
</evidence>
<feature type="domain" description="PPIase FKBP-type" evidence="10">
    <location>
        <begin position="50"/>
        <end position="136"/>
    </location>
</feature>
<evidence type="ECO:0000256" key="8">
    <source>
        <dbReference type="PROSITE-ProRule" id="PRU00339"/>
    </source>
</evidence>
<dbReference type="InterPro" id="IPR050754">
    <property type="entry name" value="FKBP4/5/8-like"/>
</dbReference>
<dbReference type="Pfam" id="PF14559">
    <property type="entry name" value="TPR_19"/>
    <property type="match status" value="1"/>
</dbReference>
<feature type="compositionally biased region" description="Basic and acidic residues" evidence="9">
    <location>
        <begin position="430"/>
        <end position="440"/>
    </location>
</feature>
<dbReference type="PANTHER" id="PTHR46512">
    <property type="entry name" value="PEPTIDYLPROLYL ISOMERASE"/>
    <property type="match status" value="1"/>
</dbReference>
<dbReference type="InterPro" id="IPR011990">
    <property type="entry name" value="TPR-like_helical_dom_sf"/>
</dbReference>
<dbReference type="Gene3D" id="3.10.50.40">
    <property type="match status" value="2"/>
</dbReference>
<evidence type="ECO:0000256" key="2">
    <source>
        <dbReference type="ARBA" id="ARBA00013194"/>
    </source>
</evidence>
<protein>
    <recommendedName>
        <fullName evidence="2 7">peptidylprolyl isomerase</fullName>
        <ecNumber evidence="2 7">5.2.1.8</ecNumber>
    </recommendedName>
</protein>
<dbReference type="PANTHER" id="PTHR46512:SF9">
    <property type="entry name" value="PEPTIDYLPROLYL ISOMERASE"/>
    <property type="match status" value="1"/>
</dbReference>
<dbReference type="SUPFAM" id="SSF54534">
    <property type="entry name" value="FKBP-like"/>
    <property type="match status" value="2"/>
</dbReference>
<keyword evidence="5 7" id="KW-0697">Rotamase</keyword>
<dbReference type="PROSITE" id="PS50059">
    <property type="entry name" value="FKBP_PPIASE"/>
    <property type="match status" value="2"/>
</dbReference>
<evidence type="ECO:0000256" key="1">
    <source>
        <dbReference type="ARBA" id="ARBA00000971"/>
    </source>
</evidence>
<comment type="catalytic activity">
    <reaction evidence="1 7">
        <text>[protein]-peptidylproline (omega=180) = [protein]-peptidylproline (omega=0)</text>
        <dbReference type="Rhea" id="RHEA:16237"/>
        <dbReference type="Rhea" id="RHEA-COMP:10747"/>
        <dbReference type="Rhea" id="RHEA-COMP:10748"/>
        <dbReference type="ChEBI" id="CHEBI:83833"/>
        <dbReference type="ChEBI" id="CHEBI:83834"/>
        <dbReference type="EC" id="5.2.1.8"/>
    </reaction>
</comment>
<dbReference type="EC" id="5.2.1.8" evidence="2 7"/>
<dbReference type="InterPro" id="IPR046357">
    <property type="entry name" value="PPIase_dom_sf"/>
</dbReference>
<dbReference type="EMBL" id="CAWYQH010000130">
    <property type="protein sequence ID" value="CAK8692148.1"/>
    <property type="molecule type" value="Genomic_DNA"/>
</dbReference>
<keyword evidence="3" id="KW-0677">Repeat</keyword>